<evidence type="ECO:0000259" key="1">
    <source>
        <dbReference type="Pfam" id="PF00557"/>
    </source>
</evidence>
<protein>
    <submittedName>
        <fullName evidence="2">Peptidase M24</fullName>
    </submittedName>
</protein>
<dbReference type="Gene3D" id="3.90.230.10">
    <property type="entry name" value="Creatinase/methionine aminopeptidase superfamily"/>
    <property type="match status" value="1"/>
</dbReference>
<dbReference type="InterPro" id="IPR050659">
    <property type="entry name" value="Peptidase_M24B"/>
</dbReference>
<name>A0ABQ2CYM2_9DEIO</name>
<dbReference type="Proteomes" id="UP000632222">
    <property type="component" value="Unassembled WGS sequence"/>
</dbReference>
<dbReference type="Pfam" id="PF00557">
    <property type="entry name" value="Peptidase_M24"/>
    <property type="match status" value="1"/>
</dbReference>
<dbReference type="InterPro" id="IPR036005">
    <property type="entry name" value="Creatinase/aminopeptidase-like"/>
</dbReference>
<dbReference type="EMBL" id="BMOD01000005">
    <property type="protein sequence ID" value="GGJ33211.1"/>
    <property type="molecule type" value="Genomic_DNA"/>
</dbReference>
<dbReference type="RefSeq" id="WP_189002478.1">
    <property type="nucleotide sequence ID" value="NZ_BMOD01000005.1"/>
</dbReference>
<dbReference type="CDD" id="cd01066">
    <property type="entry name" value="APP_MetAP"/>
    <property type="match status" value="1"/>
</dbReference>
<evidence type="ECO:0000313" key="2">
    <source>
        <dbReference type="EMBL" id="GGJ33211.1"/>
    </source>
</evidence>
<organism evidence="2 3">
    <name type="scientific">Deinococcus roseus</name>
    <dbReference type="NCBI Taxonomy" id="392414"/>
    <lineage>
        <taxon>Bacteria</taxon>
        <taxon>Thermotogati</taxon>
        <taxon>Deinococcota</taxon>
        <taxon>Deinococci</taxon>
        <taxon>Deinococcales</taxon>
        <taxon>Deinococcaceae</taxon>
        <taxon>Deinococcus</taxon>
    </lineage>
</organism>
<dbReference type="SUPFAM" id="SSF55920">
    <property type="entry name" value="Creatinase/aminopeptidase"/>
    <property type="match status" value="1"/>
</dbReference>
<reference evidence="3" key="1">
    <citation type="journal article" date="2019" name="Int. J. Syst. Evol. Microbiol.">
        <title>The Global Catalogue of Microorganisms (GCM) 10K type strain sequencing project: providing services to taxonomists for standard genome sequencing and annotation.</title>
        <authorList>
            <consortium name="The Broad Institute Genomics Platform"/>
            <consortium name="The Broad Institute Genome Sequencing Center for Infectious Disease"/>
            <person name="Wu L."/>
            <person name="Ma J."/>
        </authorList>
    </citation>
    <scope>NUCLEOTIDE SEQUENCE [LARGE SCALE GENOMIC DNA]</scope>
    <source>
        <strain evidence="3">JCM 14370</strain>
    </source>
</reference>
<feature type="domain" description="Peptidase M24" evidence="1">
    <location>
        <begin position="146"/>
        <end position="339"/>
    </location>
</feature>
<dbReference type="PANTHER" id="PTHR46112:SF2">
    <property type="entry name" value="XAA-PRO AMINOPEPTIDASE P-RELATED"/>
    <property type="match status" value="1"/>
</dbReference>
<dbReference type="PANTHER" id="PTHR46112">
    <property type="entry name" value="AMINOPEPTIDASE"/>
    <property type="match status" value="1"/>
</dbReference>
<proteinExistence type="predicted"/>
<gene>
    <name evidence="2" type="ORF">GCM10008938_19350</name>
</gene>
<evidence type="ECO:0000313" key="3">
    <source>
        <dbReference type="Proteomes" id="UP000632222"/>
    </source>
</evidence>
<comment type="caution">
    <text evidence="2">The sequence shown here is derived from an EMBL/GenBank/DDBJ whole genome shotgun (WGS) entry which is preliminary data.</text>
</comment>
<accession>A0ABQ2CYM2</accession>
<sequence>MSDSETLRVQDIQQKTALVRALLQENGAAAVRFRGIEWFGWITAGGSSAVLQTVEGGCAEVLITSTDFIVLTDEIEAPRIRDEELPAGTQIHAVPWTEGHLQQQFVQEKVGTGQVLSDRPGPGEHPLPESFYLHRHHLTEHDIQRYRLLGRLSAEALSETLRQATPDLTEDQLSALGAKALRDRGLDVGLIQVAGDRRLQLYRHLPPQNIPLGHQAMVSFCARQGGLWVSLTRFVAFQPLGREQQTRHQKLQAIEAVLLQETRPGSTMDHLYQTLKQTYQTHGEPQAIREHHQGGLTGYGCRERIATPGDAYTLQGPQAFAWNPSLTGAKLEDTVLMHEDGTLEVLTLDPEWPMQVVEGLPRPIVWQHLIPQNA</sequence>
<keyword evidence="3" id="KW-1185">Reference proteome</keyword>
<dbReference type="InterPro" id="IPR000994">
    <property type="entry name" value="Pept_M24"/>
</dbReference>